<dbReference type="AlphaFoldDB" id="A0A5N6I850"/>
<dbReference type="GeneID" id="43665318"/>
<evidence type="ECO:0000313" key="1">
    <source>
        <dbReference type="EMBL" id="KAE8409686.1"/>
    </source>
</evidence>
<accession>A0A5N6I850</accession>
<dbReference type="EMBL" id="ML736739">
    <property type="protein sequence ID" value="KAE8409686.1"/>
    <property type="molecule type" value="Genomic_DNA"/>
</dbReference>
<protein>
    <submittedName>
        <fullName evidence="1">Uncharacterized protein</fullName>
    </submittedName>
</protein>
<dbReference type="RefSeq" id="XP_031947005.1">
    <property type="nucleotide sequence ID" value="XM_032080627.1"/>
</dbReference>
<organism evidence="1 2">
    <name type="scientific">Aspergillus pseudonomiae</name>
    <dbReference type="NCBI Taxonomy" id="1506151"/>
    <lineage>
        <taxon>Eukaryota</taxon>
        <taxon>Fungi</taxon>
        <taxon>Dikarya</taxon>
        <taxon>Ascomycota</taxon>
        <taxon>Pezizomycotina</taxon>
        <taxon>Eurotiomycetes</taxon>
        <taxon>Eurotiomycetidae</taxon>
        <taxon>Eurotiales</taxon>
        <taxon>Aspergillaceae</taxon>
        <taxon>Aspergillus</taxon>
        <taxon>Aspergillus subgen. Circumdati</taxon>
    </lineage>
</organism>
<dbReference type="Proteomes" id="UP000325579">
    <property type="component" value="Unassembled WGS sequence"/>
</dbReference>
<reference evidence="1 2" key="1">
    <citation type="submission" date="2019-04" db="EMBL/GenBank/DDBJ databases">
        <authorList>
            <consortium name="DOE Joint Genome Institute"/>
            <person name="Mondo S."/>
            <person name="Kjaerbolling I."/>
            <person name="Vesth T."/>
            <person name="Frisvad J.C."/>
            <person name="Nybo J.L."/>
            <person name="Theobald S."/>
            <person name="Kildgaard S."/>
            <person name="Isbrandt T."/>
            <person name="Kuo A."/>
            <person name="Sato A."/>
            <person name="Lyhne E.K."/>
            <person name="Kogle M.E."/>
            <person name="Wiebenga A."/>
            <person name="Kun R.S."/>
            <person name="Lubbers R.J."/>
            <person name="Makela M.R."/>
            <person name="Barry K."/>
            <person name="Chovatia M."/>
            <person name="Clum A."/>
            <person name="Daum C."/>
            <person name="Haridas S."/>
            <person name="He G."/>
            <person name="LaButti K."/>
            <person name="Lipzen A."/>
            <person name="Riley R."/>
            <person name="Salamov A."/>
            <person name="Simmons B.A."/>
            <person name="Magnuson J.K."/>
            <person name="Henrissat B."/>
            <person name="Mortensen U.H."/>
            <person name="Larsen T.O."/>
            <person name="Devries R.P."/>
            <person name="Grigoriev I.V."/>
            <person name="Machida M."/>
            <person name="Baker S.E."/>
            <person name="Andersen M.R."/>
            <person name="Cantor M.N."/>
            <person name="Hua S.X."/>
        </authorList>
    </citation>
    <scope>NUCLEOTIDE SEQUENCE [LARGE SCALE GENOMIC DNA]</scope>
    <source>
        <strain evidence="1 2">CBS 119388</strain>
    </source>
</reference>
<evidence type="ECO:0000313" key="2">
    <source>
        <dbReference type="Proteomes" id="UP000325579"/>
    </source>
</evidence>
<gene>
    <name evidence="1" type="ORF">BDV37DRAFT_236638</name>
</gene>
<proteinExistence type="predicted"/>
<keyword evidence="2" id="KW-1185">Reference proteome</keyword>
<sequence>MLVPLSMLILGILTYRSSSYLRYLHTVLLQAFKPACLVSVHFPKRHPIKLSSITSRVLLTSCWSCLDAIAFATDMFSVIFDTLIAPGPCSGLLPKPHFLLSFLLAR</sequence>
<accession>A0A5N7DTJ0</accession>
<name>A0A5N6I850_9EURO</name>